<organism evidence="4">
    <name type="scientific">marine metagenome</name>
    <dbReference type="NCBI Taxonomy" id="408172"/>
    <lineage>
        <taxon>unclassified sequences</taxon>
        <taxon>metagenomes</taxon>
        <taxon>ecological metagenomes</taxon>
    </lineage>
</organism>
<dbReference type="InterPro" id="IPR013785">
    <property type="entry name" value="Aldolase_TIM"/>
</dbReference>
<dbReference type="InterPro" id="IPR004136">
    <property type="entry name" value="NMO"/>
</dbReference>
<dbReference type="PANTHER" id="PTHR32332">
    <property type="entry name" value="2-NITROPROPANE DIOXYGENASE"/>
    <property type="match status" value="1"/>
</dbReference>
<dbReference type="CDD" id="cd04730">
    <property type="entry name" value="NPD_like"/>
    <property type="match status" value="1"/>
</dbReference>
<dbReference type="AlphaFoldDB" id="A0A381VJ02"/>
<evidence type="ECO:0000313" key="4">
    <source>
        <dbReference type="EMBL" id="SVA40001.1"/>
    </source>
</evidence>
<evidence type="ECO:0000256" key="3">
    <source>
        <dbReference type="ARBA" id="ARBA00023002"/>
    </source>
</evidence>
<evidence type="ECO:0000256" key="1">
    <source>
        <dbReference type="ARBA" id="ARBA00022630"/>
    </source>
</evidence>
<proteinExistence type="predicted"/>
<sequence>MLIQGGMGVAVSDWRLARAVSVAGQLGVVSGTALESVMVRRLQLGDPGGHTRRALGQYPVPAVADSILDRYYVEGGKPANQRFVQTPLGRAEQSGNLLDLLVASNFVEVHLAREGHSGPVGINYMEKIQTPLLASVYGSMLAGVDYVLVGAGIPKVLPAAIDRLAEGLPVEMKLDVRGASGGDHYVSRFDPATAMRGEGPTLKRPMFLAIVSSHILATMLAAKIDVPVDGFIVEAPVAGGHNAPPRGRPQLSETGEPVYGERDVPDLAAIRDLGLPFWLAGGYDDPDQVREALELGATGVQVGTPFAYCEESGFDTDVKRRVLDLSRNGTATVFTDPVASPSGFPFKVVDLEGTLSDPAVYAGRERERCELGYLRTAYRREDGQLGWMCPAEPVKDYVRKGGDPGDTVGRKCLCNALLANVGLGQVQHGGATEKMLLTSGDMVSDVARFLPPGEASYTAEDVVGRLVPNG</sequence>
<keyword evidence="2" id="KW-0288">FMN</keyword>
<protein>
    <submittedName>
        <fullName evidence="4">Uncharacterized protein</fullName>
    </submittedName>
</protein>
<name>A0A381VJ02_9ZZZZ</name>
<dbReference type="GO" id="GO:0018580">
    <property type="term" value="F:nitronate monooxygenase activity"/>
    <property type="evidence" value="ECO:0007669"/>
    <property type="project" value="InterPro"/>
</dbReference>
<dbReference type="Pfam" id="PF03060">
    <property type="entry name" value="NMO"/>
    <property type="match status" value="1"/>
</dbReference>
<accession>A0A381VJ02</accession>
<dbReference type="PANTHER" id="PTHR32332:SF33">
    <property type="entry name" value="NITRONATE MONOOXYGENASE DOMAIN-CONTAINING PROTEIN"/>
    <property type="match status" value="1"/>
</dbReference>
<evidence type="ECO:0000256" key="2">
    <source>
        <dbReference type="ARBA" id="ARBA00022643"/>
    </source>
</evidence>
<reference evidence="4" key="1">
    <citation type="submission" date="2018-05" db="EMBL/GenBank/DDBJ databases">
        <authorList>
            <person name="Lanie J.A."/>
            <person name="Ng W.-L."/>
            <person name="Kazmierczak K.M."/>
            <person name="Andrzejewski T.M."/>
            <person name="Davidsen T.M."/>
            <person name="Wayne K.J."/>
            <person name="Tettelin H."/>
            <person name="Glass J.I."/>
            <person name="Rusch D."/>
            <person name="Podicherti R."/>
            <person name="Tsui H.-C.T."/>
            <person name="Winkler M.E."/>
        </authorList>
    </citation>
    <scope>NUCLEOTIDE SEQUENCE</scope>
</reference>
<gene>
    <name evidence="4" type="ORF">METZ01_LOCUS92855</name>
</gene>
<dbReference type="SUPFAM" id="SSF51412">
    <property type="entry name" value="Inosine monophosphate dehydrogenase (IMPDH)"/>
    <property type="match status" value="1"/>
</dbReference>
<keyword evidence="1" id="KW-0285">Flavoprotein</keyword>
<dbReference type="Gene3D" id="3.20.20.70">
    <property type="entry name" value="Aldolase class I"/>
    <property type="match status" value="1"/>
</dbReference>
<dbReference type="EMBL" id="UINC01008899">
    <property type="protein sequence ID" value="SVA40001.1"/>
    <property type="molecule type" value="Genomic_DNA"/>
</dbReference>
<keyword evidence="3" id="KW-0560">Oxidoreductase</keyword>